<feature type="non-terminal residue" evidence="2">
    <location>
        <position position="85"/>
    </location>
</feature>
<proteinExistence type="predicted"/>
<sequence length="85" mass="8395">MGLAAACGDGGEEGPTPEGETPAPQDETPAATPADSRVELPKKTIGLLNINLADAAAAELQKEVEAAIAAAGWELISVDGAGDPT</sequence>
<name>A0A0F8XB63_9ZZZZ</name>
<protein>
    <submittedName>
        <fullName evidence="2">Uncharacterized protein</fullName>
    </submittedName>
</protein>
<evidence type="ECO:0000313" key="2">
    <source>
        <dbReference type="EMBL" id="KKK66053.1"/>
    </source>
</evidence>
<comment type="caution">
    <text evidence="2">The sequence shown here is derived from an EMBL/GenBank/DDBJ whole genome shotgun (WGS) entry which is preliminary data.</text>
</comment>
<reference evidence="2" key="1">
    <citation type="journal article" date="2015" name="Nature">
        <title>Complex archaea that bridge the gap between prokaryotes and eukaryotes.</title>
        <authorList>
            <person name="Spang A."/>
            <person name="Saw J.H."/>
            <person name="Jorgensen S.L."/>
            <person name="Zaremba-Niedzwiedzka K."/>
            <person name="Martijn J."/>
            <person name="Lind A.E."/>
            <person name="van Eijk R."/>
            <person name="Schleper C."/>
            <person name="Guy L."/>
            <person name="Ettema T.J."/>
        </authorList>
    </citation>
    <scope>NUCLEOTIDE SEQUENCE</scope>
</reference>
<dbReference type="EMBL" id="LAZR01060265">
    <property type="protein sequence ID" value="KKK66053.1"/>
    <property type="molecule type" value="Genomic_DNA"/>
</dbReference>
<accession>A0A0F8XB63</accession>
<evidence type="ECO:0000256" key="1">
    <source>
        <dbReference type="SAM" id="MobiDB-lite"/>
    </source>
</evidence>
<dbReference type="AlphaFoldDB" id="A0A0F8XB63"/>
<gene>
    <name evidence="2" type="ORF">LCGC14_2967970</name>
</gene>
<feature type="region of interest" description="Disordered" evidence="1">
    <location>
        <begin position="1"/>
        <end position="38"/>
    </location>
</feature>
<feature type="compositionally biased region" description="Low complexity" evidence="1">
    <location>
        <begin position="14"/>
        <end position="24"/>
    </location>
</feature>
<organism evidence="2">
    <name type="scientific">marine sediment metagenome</name>
    <dbReference type="NCBI Taxonomy" id="412755"/>
    <lineage>
        <taxon>unclassified sequences</taxon>
        <taxon>metagenomes</taxon>
        <taxon>ecological metagenomes</taxon>
    </lineage>
</organism>